<dbReference type="AlphaFoldDB" id="A0A9Q9ICL8"/>
<feature type="domain" description="VOC" evidence="1">
    <location>
        <begin position="7"/>
        <end position="122"/>
    </location>
</feature>
<name>A0A9Q9ICL8_9ACTN</name>
<dbReference type="CDD" id="cd06587">
    <property type="entry name" value="VOC"/>
    <property type="match status" value="1"/>
</dbReference>
<gene>
    <name evidence="2" type="ORF">Daura_35395</name>
</gene>
<proteinExistence type="predicted"/>
<dbReference type="SUPFAM" id="SSF54593">
    <property type="entry name" value="Glyoxalase/Bleomycin resistance protein/Dihydroxybiphenyl dioxygenase"/>
    <property type="match status" value="1"/>
</dbReference>
<dbReference type="EMBL" id="CP073767">
    <property type="protein sequence ID" value="UWZ51963.1"/>
    <property type="molecule type" value="Genomic_DNA"/>
</dbReference>
<organism evidence="2 3">
    <name type="scientific">Dactylosporangium aurantiacum</name>
    <dbReference type="NCBI Taxonomy" id="35754"/>
    <lineage>
        <taxon>Bacteria</taxon>
        <taxon>Bacillati</taxon>
        <taxon>Actinomycetota</taxon>
        <taxon>Actinomycetes</taxon>
        <taxon>Micromonosporales</taxon>
        <taxon>Micromonosporaceae</taxon>
        <taxon>Dactylosporangium</taxon>
    </lineage>
</organism>
<evidence type="ECO:0000313" key="3">
    <source>
        <dbReference type="Proteomes" id="UP001058003"/>
    </source>
</evidence>
<dbReference type="Pfam" id="PF00903">
    <property type="entry name" value="Glyoxalase"/>
    <property type="match status" value="1"/>
</dbReference>
<dbReference type="PROSITE" id="PS51819">
    <property type="entry name" value="VOC"/>
    <property type="match status" value="1"/>
</dbReference>
<dbReference type="InterPro" id="IPR029068">
    <property type="entry name" value="Glyas_Bleomycin-R_OHBP_Dase"/>
</dbReference>
<keyword evidence="3" id="KW-1185">Reference proteome</keyword>
<reference evidence="2" key="1">
    <citation type="submission" date="2021-04" db="EMBL/GenBank/DDBJ databases">
        <title>Dactylosporangium aurantiacum NRRL B-8018 full assembly.</title>
        <authorList>
            <person name="Hartkoorn R.C."/>
            <person name="Beaudoing E."/>
            <person name="Hot D."/>
        </authorList>
    </citation>
    <scope>NUCLEOTIDE SEQUENCE</scope>
    <source>
        <strain evidence="2">NRRL B-8018</strain>
    </source>
</reference>
<dbReference type="OrthoDB" id="9804944at2"/>
<evidence type="ECO:0000259" key="1">
    <source>
        <dbReference type="PROSITE" id="PS51819"/>
    </source>
</evidence>
<dbReference type="Proteomes" id="UP001058003">
    <property type="component" value="Chromosome"/>
</dbReference>
<protein>
    <submittedName>
        <fullName evidence="2">VOC family protein</fullName>
    </submittedName>
</protein>
<dbReference type="InterPro" id="IPR037523">
    <property type="entry name" value="VOC_core"/>
</dbReference>
<dbReference type="InterPro" id="IPR004360">
    <property type="entry name" value="Glyas_Fos-R_dOase_dom"/>
</dbReference>
<dbReference type="Gene3D" id="3.10.180.10">
    <property type="entry name" value="2,3-Dihydroxybiphenyl 1,2-Dioxygenase, domain 1"/>
    <property type="match status" value="1"/>
</dbReference>
<sequence>MEFRLGGIGQVARHVSDIGRAVDWYGGVLGLPHLYTYGDLAFFDCGGTRLFLSRREDGAAPGEQSIIYFRVPDIHAAHERLTARGVTFEGAPHMIFRHADGVEEWMAFFTDPDGGLLAVMAQTPAG</sequence>
<accession>A0A9Q9ICL8</accession>
<evidence type="ECO:0000313" key="2">
    <source>
        <dbReference type="EMBL" id="UWZ51963.1"/>
    </source>
</evidence>
<dbReference type="RefSeq" id="WP_033358761.1">
    <property type="nucleotide sequence ID" value="NZ_CP073767.1"/>
</dbReference>
<dbReference type="KEGG" id="daur:Daura_35395"/>